<dbReference type="EMBL" id="AP027272">
    <property type="protein sequence ID" value="BDX08469.1"/>
    <property type="molecule type" value="Genomic_DNA"/>
</dbReference>
<reference evidence="2" key="1">
    <citation type="submission" date="2023-01" db="EMBL/GenBank/DDBJ databases">
        <title>Complete genome sequence of Planctobacterium marinum strain Dej080120_11.</title>
        <authorList>
            <person name="Ueki S."/>
            <person name="Maruyama F."/>
        </authorList>
    </citation>
    <scope>NUCLEOTIDE SEQUENCE</scope>
    <source>
        <strain evidence="2">Dej080120_11</strain>
    </source>
</reference>
<feature type="transmembrane region" description="Helical" evidence="1">
    <location>
        <begin position="92"/>
        <end position="110"/>
    </location>
</feature>
<keyword evidence="1" id="KW-0472">Membrane</keyword>
<dbReference type="RefSeq" id="WP_338294537.1">
    <property type="nucleotide sequence ID" value="NZ_AP027272.1"/>
</dbReference>
<organism evidence="2 3">
    <name type="scientific">Planctobacterium marinum</name>
    <dbReference type="NCBI Taxonomy" id="1631968"/>
    <lineage>
        <taxon>Bacteria</taxon>
        <taxon>Pseudomonadati</taxon>
        <taxon>Pseudomonadota</taxon>
        <taxon>Gammaproteobacteria</taxon>
        <taxon>Alteromonadales</taxon>
        <taxon>Alteromonadaceae</taxon>
        <taxon>Planctobacterium</taxon>
    </lineage>
</organism>
<name>A0AA48HNH6_9ALTE</name>
<keyword evidence="1" id="KW-1133">Transmembrane helix</keyword>
<proteinExistence type="predicted"/>
<accession>A0AA48HNH6</accession>
<evidence type="ECO:0000313" key="3">
    <source>
        <dbReference type="Proteomes" id="UP001333710"/>
    </source>
</evidence>
<dbReference type="Proteomes" id="UP001333710">
    <property type="component" value="Chromosome"/>
</dbReference>
<sequence>MPAFETLNFVQSLPFGRTLRFEVEGNRDVHMHYKSLFKTQSQSFPLDLISSRPGVNKSINLGAGIAALILLLIIGFCLIGYGQNPERFGQPLMVLTLLFLPPALIALWFFNASFTPALVFFRADDGDELFKIPQYPKDKAPLEQFAKALSDRIESIRYPGTLSHAEQVELYQKHLDFLLNESVLTQPEYDAAMARLEKRSSSGNVFKLI</sequence>
<protein>
    <submittedName>
        <fullName evidence="2">Uncharacterized protein</fullName>
    </submittedName>
</protein>
<dbReference type="KEGG" id="pmaw:MACH26_39900"/>
<gene>
    <name evidence="2" type="ORF">MACH26_39900</name>
</gene>
<feature type="transmembrane region" description="Helical" evidence="1">
    <location>
        <begin position="59"/>
        <end position="80"/>
    </location>
</feature>
<keyword evidence="1" id="KW-0812">Transmembrane</keyword>
<keyword evidence="3" id="KW-1185">Reference proteome</keyword>
<evidence type="ECO:0000313" key="2">
    <source>
        <dbReference type="EMBL" id="BDX08469.1"/>
    </source>
</evidence>
<dbReference type="AlphaFoldDB" id="A0AA48HNH6"/>
<evidence type="ECO:0000256" key="1">
    <source>
        <dbReference type="SAM" id="Phobius"/>
    </source>
</evidence>